<organism evidence="1 2">
    <name type="scientific">Paraburkholderia unamae</name>
    <dbReference type="NCBI Taxonomy" id="219649"/>
    <lineage>
        <taxon>Bacteria</taxon>
        <taxon>Pseudomonadati</taxon>
        <taxon>Pseudomonadota</taxon>
        <taxon>Betaproteobacteria</taxon>
        <taxon>Burkholderiales</taxon>
        <taxon>Burkholderiaceae</taxon>
        <taxon>Paraburkholderia</taxon>
    </lineage>
</organism>
<proteinExistence type="predicted"/>
<protein>
    <submittedName>
        <fullName evidence="1">MMPL family transporter</fullName>
    </submittedName>
</protein>
<evidence type="ECO:0000313" key="2">
    <source>
        <dbReference type="Proteomes" id="UP001392318"/>
    </source>
</evidence>
<comment type="caution">
    <text evidence="1">The sequence shown here is derived from an EMBL/GenBank/DDBJ whole genome shotgun (WGS) entry which is preliminary data.</text>
</comment>
<dbReference type="EMBL" id="JAYMRU010000052">
    <property type="protein sequence ID" value="MEM5405947.1"/>
    <property type="molecule type" value="Genomic_DNA"/>
</dbReference>
<dbReference type="Proteomes" id="UP001392318">
    <property type="component" value="Unassembled WGS sequence"/>
</dbReference>
<gene>
    <name evidence="1" type="ORF">VSR83_39145</name>
</gene>
<sequence>MSSSELRTATQSRRQWSLRAAWLLLAVAAALYCAWRFAGPTPLQTNLLALLPATEADPVAEEAVDQLASALGNRAVLLVSSRDAAHAKAAAQQLGTVLDASHAFTSVTAQVPPFDLGRITRFYLPYRFGLLTAQDRATASGSAETLRGVLAERLYGLPDAGLATSLADDPFGWLQHWLAGLPLAASNLTVEDGFLVAHRPDTTSVLVIGTLPGSAYESDVQRGVLLAVAHGETTLKASWPDVTVARTGAVFYAESARRASERDVHVIGIVSAVGIAVLMLWIFRSPRLILLGFVSTALGIVCALAATMLVFGKLHLLTLVFGASLIGEAVDYSIQYFVVYLGTRHGWDSRRGAREVLPALTVALSTSLLGYAILTFAPFPALRQIACFAIVGIFTAFASVIWLLPSLMTQPARRSPQTLFAVAAGSLAKWQALIGGRRAWGVALALLVVAVPGWLQLRSDDDIHLLIQRDPALVAQERVVSSAVGADNSAQFFVVRGASPEAVLERTEALCARLGMLTGASAPSGWQSVTSFVPSEARQRADRAWLGAHVFADPAALRTLLGAAGFRDEVALTWLDAWAHSGAAVLHVDGWLAEPWSQPFRHLWLGRSVSTPGAFAAIVIPQGVSAANAPALLDVAHALPGVSFVDKAASVSRLFGVYRQDGAIWLAGALTLVLALLMFRYGWRGAIAVALPVWLAIGVTLAAFGYAHVRINLFNMLALMLVLGVGANYAVFLREGALRAATDRGAVWTGVLLSAATTLLSFGMLGMSSMPALKSFGATLSLGIMVSVMLAPIGMPTNQRRNA</sequence>
<reference evidence="1" key="1">
    <citation type="submission" date="2024-01" db="EMBL/GenBank/DDBJ databases">
        <title>The diversity of rhizobia nodulating Mimosa spp. in eleven states of Brazil covering several biomes is determined by host plant, location, and edaphic factors.</title>
        <authorList>
            <person name="Rouws L."/>
            <person name="Barauna A."/>
            <person name="Beukes C."/>
            <person name="De Faria S.M."/>
            <person name="Gross E."/>
            <person name="Dos Reis Junior F.B."/>
            <person name="Simon M."/>
            <person name="Maluk M."/>
            <person name="Odee D.W."/>
            <person name="Kenicer G."/>
            <person name="Young J.P.W."/>
            <person name="Reis V.M."/>
            <person name="Zilli J."/>
            <person name="James E.K."/>
        </authorList>
    </citation>
    <scope>NUCLEOTIDE SEQUENCE</scope>
    <source>
        <strain evidence="1">JPY452</strain>
    </source>
</reference>
<keyword evidence="2" id="KW-1185">Reference proteome</keyword>
<evidence type="ECO:0000313" key="1">
    <source>
        <dbReference type="EMBL" id="MEM5405947.1"/>
    </source>
</evidence>
<name>A0ACC6RWG0_9BURK</name>
<accession>A0ACC6RWG0</accession>